<dbReference type="Pfam" id="PF01425">
    <property type="entry name" value="Amidase"/>
    <property type="match status" value="1"/>
</dbReference>
<keyword evidence="3 5" id="KW-0067">ATP-binding</keyword>
<comment type="caution">
    <text evidence="8">The sequence shown here is derived from an EMBL/GenBank/DDBJ whole genome shotgun (WGS) entry which is preliminary data.</text>
</comment>
<dbReference type="InParanoid" id="D3BAC1"/>
<evidence type="ECO:0000259" key="7">
    <source>
        <dbReference type="Pfam" id="PF01425"/>
    </source>
</evidence>
<dbReference type="EC" id="6.3.5.7" evidence="5"/>
<comment type="similarity">
    <text evidence="5">Belongs to the amidase family. GatA subfamily.</text>
</comment>
<evidence type="ECO:0000256" key="6">
    <source>
        <dbReference type="SAM" id="MobiDB-lite"/>
    </source>
</evidence>
<evidence type="ECO:0000256" key="2">
    <source>
        <dbReference type="ARBA" id="ARBA00022741"/>
    </source>
</evidence>
<dbReference type="GO" id="GO:0050567">
    <property type="term" value="F:glutaminyl-tRNA synthase (glutamine-hydrolyzing) activity"/>
    <property type="evidence" value="ECO:0007669"/>
    <property type="project" value="UniProtKB-UniRule"/>
</dbReference>
<dbReference type="InterPro" id="IPR036928">
    <property type="entry name" value="AS_sf"/>
</dbReference>
<dbReference type="GO" id="GO:0005524">
    <property type="term" value="F:ATP binding"/>
    <property type="evidence" value="ECO:0007669"/>
    <property type="project" value="UniProtKB-KW"/>
</dbReference>
<organism evidence="8 9">
    <name type="scientific">Heterostelium pallidum (strain ATCC 26659 / Pp 5 / PN500)</name>
    <name type="common">Cellular slime mold</name>
    <name type="synonym">Polysphondylium pallidum</name>
    <dbReference type="NCBI Taxonomy" id="670386"/>
    <lineage>
        <taxon>Eukaryota</taxon>
        <taxon>Amoebozoa</taxon>
        <taxon>Evosea</taxon>
        <taxon>Eumycetozoa</taxon>
        <taxon>Dictyostelia</taxon>
        <taxon>Acytosteliales</taxon>
        <taxon>Acytosteliaceae</taxon>
        <taxon>Heterostelium</taxon>
    </lineage>
</organism>
<keyword evidence="2 5" id="KW-0547">Nucleotide-binding</keyword>
<dbReference type="GO" id="GO:0070681">
    <property type="term" value="P:glutaminyl-tRNAGln biosynthesis via transamidation"/>
    <property type="evidence" value="ECO:0007669"/>
    <property type="project" value="UniProtKB-UniRule"/>
</dbReference>
<evidence type="ECO:0000256" key="5">
    <source>
        <dbReference type="HAMAP-Rule" id="MF_03150"/>
    </source>
</evidence>
<dbReference type="EMBL" id="ADBJ01000025">
    <property type="protein sequence ID" value="EFA81508.1"/>
    <property type="molecule type" value="Genomic_DNA"/>
</dbReference>
<evidence type="ECO:0000256" key="3">
    <source>
        <dbReference type="ARBA" id="ARBA00022840"/>
    </source>
</evidence>
<keyword evidence="1 5" id="KW-0436">Ligase</keyword>
<dbReference type="PANTHER" id="PTHR11895">
    <property type="entry name" value="TRANSAMIDASE"/>
    <property type="match status" value="1"/>
</dbReference>
<reference evidence="8 9" key="1">
    <citation type="journal article" date="2011" name="Genome Res.">
        <title>Phylogeny-wide analysis of social amoeba genomes highlights ancient origins for complex intercellular communication.</title>
        <authorList>
            <person name="Heidel A.J."/>
            <person name="Lawal H.M."/>
            <person name="Felder M."/>
            <person name="Schilde C."/>
            <person name="Helps N.R."/>
            <person name="Tunggal B."/>
            <person name="Rivero F."/>
            <person name="John U."/>
            <person name="Schleicher M."/>
            <person name="Eichinger L."/>
            <person name="Platzer M."/>
            <person name="Noegel A.A."/>
            <person name="Schaap P."/>
            <person name="Gloeckner G."/>
        </authorList>
    </citation>
    <scope>NUCLEOTIDE SEQUENCE [LARGE SCALE GENOMIC DNA]</scope>
    <source>
        <strain evidence="9">ATCC 26659 / Pp 5 / PN500</strain>
    </source>
</reference>
<dbReference type="FunCoup" id="D3BAC1">
    <property type="interactions" value="150"/>
</dbReference>
<evidence type="ECO:0000256" key="1">
    <source>
        <dbReference type="ARBA" id="ARBA00022598"/>
    </source>
</evidence>
<feature type="region of interest" description="Disordered" evidence="6">
    <location>
        <begin position="53"/>
        <end position="72"/>
    </location>
</feature>
<dbReference type="GO" id="GO:0016740">
    <property type="term" value="F:transferase activity"/>
    <property type="evidence" value="ECO:0007669"/>
    <property type="project" value="UniProtKB-KW"/>
</dbReference>
<feature type="active site" description="Charge relay system" evidence="5">
    <location>
        <position position="160"/>
    </location>
</feature>
<keyword evidence="8" id="KW-0808">Transferase</keyword>
<dbReference type="InterPro" id="IPR023631">
    <property type="entry name" value="Amidase_dom"/>
</dbReference>
<dbReference type="PANTHER" id="PTHR11895:SF7">
    <property type="entry name" value="GLUTAMYL-TRNA(GLN) AMIDOTRANSFERASE SUBUNIT A, MITOCHONDRIAL"/>
    <property type="match status" value="1"/>
</dbReference>
<feature type="domain" description="Amidase" evidence="7">
    <location>
        <begin position="24"/>
        <end position="485"/>
    </location>
</feature>
<dbReference type="Proteomes" id="UP000001396">
    <property type="component" value="Unassembled WGS sequence"/>
</dbReference>
<protein>
    <recommendedName>
        <fullName evidence="5">Glutamyl-tRNA(Gln) amidotransferase subunit A, mitochondrial</fullName>
        <shortName evidence="5">Glu-AdT subunit A</shortName>
        <ecNumber evidence="5">6.3.5.7</ecNumber>
    </recommendedName>
</protein>
<comment type="subunit">
    <text evidence="5">Subunit of the heterotrimeric GatCAB amidotransferase (AdT) complex, composed of A, B and C subunits.</text>
</comment>
<accession>D3BAC1</accession>
<dbReference type="GO" id="GO:0032543">
    <property type="term" value="P:mitochondrial translation"/>
    <property type="evidence" value="ECO:0007669"/>
    <property type="project" value="UniProtKB-UniRule"/>
</dbReference>
<gene>
    <name evidence="8" type="primary">gatA</name>
    <name evidence="8" type="ORF">PPL_05497</name>
</gene>
<comment type="subcellular location">
    <subcellularLocation>
        <location evidence="5">Mitochondrion</location>
    </subcellularLocation>
</comment>
<evidence type="ECO:0000256" key="4">
    <source>
        <dbReference type="ARBA" id="ARBA00022917"/>
    </source>
</evidence>
<dbReference type="GeneID" id="31360981"/>
<evidence type="ECO:0000313" key="9">
    <source>
        <dbReference type="Proteomes" id="UP000001396"/>
    </source>
</evidence>
<dbReference type="RefSeq" id="XP_020433625.1">
    <property type="nucleotide sequence ID" value="XM_020576376.1"/>
</dbReference>
<dbReference type="InterPro" id="IPR000120">
    <property type="entry name" value="Amidase"/>
</dbReference>
<comment type="function">
    <text evidence="5">Allows the formation of correctly charged Gln-tRNA(Gln) through the transamidation of misacylated Glu-tRNA(Gln) in the mitochondria. The reaction takes place in the presence of glutamine and ATP through an activated gamma-phospho-Glu-tRNA(Gln).</text>
</comment>
<feature type="active site" description="Acyl-ester intermediate" evidence="5">
    <location>
        <position position="184"/>
    </location>
</feature>
<dbReference type="AlphaFoldDB" id="D3BAC1"/>
<name>D3BAC1_HETP5</name>
<sequence length="507" mass="55461">MNSLSQVRSLLVGGRVTSRQLIIDSLNRIDATKKFNAYITLEDREKLLNDADESDKRLQHQQQQQQSGVKRELEGIPIAVKDNFSTSKLKTTCASKILENYIPSFDATVVSRLKEAGAIIVGKTNMDEFAMGSSTSTGHFGASINPYSRDAGESLVAGGSSGGSAVAVKLNTVSAAIGSDTGGSVRQPAAYCGLLGFKPTYGSISRYGMIAFASSLDTPGFFVHNAVDAAILLDVLVGRDCNDSTSIEHPMQKKFQQYLNSRDNNQDMKGLVFGIPTDYLVKEMDPEIINLWRETVDLIEQAGGKVVAVDLPHTKYALPAYYILATSEASSNLARYDGIRYGASTSGAKSLKQQYMETRSEGFGAEVKRRILLGTMSLSRGSYDNYYNKAQQIRRLVSDDFNQVFNRQSVDILITPTTPSGPFKLGDNQDPIDMYINDIMTIPASLAGLPSASIPLAHSQSNNKSTPTPLSLQLIGNRLQDHKVLEAIQKIMSLNRYNNFYNQININ</sequence>
<dbReference type="HAMAP" id="MF_00120">
    <property type="entry name" value="GatA"/>
    <property type="match status" value="1"/>
</dbReference>
<comment type="catalytic activity">
    <reaction evidence="5">
        <text>L-glutamyl-tRNA(Gln) + L-glutamine + ATP + H2O = L-glutaminyl-tRNA(Gln) + L-glutamate + ADP + phosphate + H(+)</text>
        <dbReference type="Rhea" id="RHEA:17521"/>
        <dbReference type="Rhea" id="RHEA-COMP:9681"/>
        <dbReference type="Rhea" id="RHEA-COMP:9684"/>
        <dbReference type="ChEBI" id="CHEBI:15377"/>
        <dbReference type="ChEBI" id="CHEBI:15378"/>
        <dbReference type="ChEBI" id="CHEBI:29985"/>
        <dbReference type="ChEBI" id="CHEBI:30616"/>
        <dbReference type="ChEBI" id="CHEBI:43474"/>
        <dbReference type="ChEBI" id="CHEBI:58359"/>
        <dbReference type="ChEBI" id="CHEBI:78520"/>
        <dbReference type="ChEBI" id="CHEBI:78521"/>
        <dbReference type="ChEBI" id="CHEBI:456216"/>
        <dbReference type="EC" id="6.3.5.7"/>
    </reaction>
</comment>
<keyword evidence="9" id="KW-1185">Reference proteome</keyword>
<keyword evidence="4 5" id="KW-0648">Protein biosynthesis</keyword>
<dbReference type="Gene3D" id="3.90.1300.10">
    <property type="entry name" value="Amidase signature (AS) domain"/>
    <property type="match status" value="1"/>
</dbReference>
<dbReference type="SUPFAM" id="SSF75304">
    <property type="entry name" value="Amidase signature (AS) enzymes"/>
    <property type="match status" value="1"/>
</dbReference>
<dbReference type="GO" id="GO:0030956">
    <property type="term" value="C:glutamyl-tRNA(Gln) amidotransferase complex"/>
    <property type="evidence" value="ECO:0007669"/>
    <property type="project" value="UniProtKB-UniRule"/>
</dbReference>
<dbReference type="GO" id="GO:0005739">
    <property type="term" value="C:mitochondrion"/>
    <property type="evidence" value="ECO:0007669"/>
    <property type="project" value="UniProtKB-SubCell"/>
</dbReference>
<evidence type="ECO:0000313" key="8">
    <source>
        <dbReference type="EMBL" id="EFA81508.1"/>
    </source>
</evidence>
<dbReference type="OMA" id="QPASYCG"/>
<dbReference type="NCBIfam" id="TIGR00132">
    <property type="entry name" value="gatA"/>
    <property type="match status" value="1"/>
</dbReference>
<proteinExistence type="inferred from homology"/>
<feature type="active site" description="Charge relay system" evidence="5">
    <location>
        <position position="81"/>
    </location>
</feature>
<keyword evidence="5" id="KW-0496">Mitochondrion</keyword>
<dbReference type="InterPro" id="IPR004412">
    <property type="entry name" value="GatA"/>
</dbReference>
<dbReference type="STRING" id="670386.D3BAC1"/>